<sequence>QEVINLTNGHWQRARKEWMGSVRRGRGEQRKGKKAKDDGVLRSEGDGQRWRG</sequence>
<reference evidence="2 3" key="1">
    <citation type="submission" date="2017-12" db="EMBL/GenBank/DDBJ databases">
        <title>Integrating genomic resources of turbot (Scophthalmus maximus) in depth evaluation of genetic and physical mapping variation across individuals.</title>
        <authorList>
            <person name="Martinez P."/>
        </authorList>
    </citation>
    <scope>NUCLEOTIDE SEQUENCE [LARGE SCALE GENOMIC DNA]</scope>
</reference>
<keyword evidence="3" id="KW-1185">Reference proteome</keyword>
<gene>
    <name evidence="2" type="ORF">SMAX5B_004600</name>
</gene>
<dbReference type="Proteomes" id="UP000246464">
    <property type="component" value="Chromosome 14"/>
</dbReference>
<accession>A0A2U9CCH6</accession>
<feature type="compositionally biased region" description="Basic and acidic residues" evidence="1">
    <location>
        <begin position="25"/>
        <end position="52"/>
    </location>
</feature>
<evidence type="ECO:0000313" key="2">
    <source>
        <dbReference type="EMBL" id="AWP13476.1"/>
    </source>
</evidence>
<dbReference type="EMBL" id="CP026256">
    <property type="protein sequence ID" value="AWP13476.1"/>
    <property type="molecule type" value="Genomic_DNA"/>
</dbReference>
<feature type="region of interest" description="Disordered" evidence="1">
    <location>
        <begin position="15"/>
        <end position="52"/>
    </location>
</feature>
<feature type="non-terminal residue" evidence="2">
    <location>
        <position position="1"/>
    </location>
</feature>
<dbReference type="AlphaFoldDB" id="A0A2U9CCH6"/>
<protein>
    <submittedName>
        <fullName evidence="2">Uncharacterized protein</fullName>
    </submittedName>
</protein>
<proteinExistence type="predicted"/>
<name>A0A2U9CCH6_SCOMX</name>
<evidence type="ECO:0000313" key="3">
    <source>
        <dbReference type="Proteomes" id="UP000246464"/>
    </source>
</evidence>
<evidence type="ECO:0000256" key="1">
    <source>
        <dbReference type="SAM" id="MobiDB-lite"/>
    </source>
</evidence>
<organism evidence="2 3">
    <name type="scientific">Scophthalmus maximus</name>
    <name type="common">Turbot</name>
    <name type="synonym">Psetta maxima</name>
    <dbReference type="NCBI Taxonomy" id="52904"/>
    <lineage>
        <taxon>Eukaryota</taxon>
        <taxon>Metazoa</taxon>
        <taxon>Chordata</taxon>
        <taxon>Craniata</taxon>
        <taxon>Vertebrata</taxon>
        <taxon>Euteleostomi</taxon>
        <taxon>Actinopterygii</taxon>
        <taxon>Neopterygii</taxon>
        <taxon>Teleostei</taxon>
        <taxon>Neoteleostei</taxon>
        <taxon>Acanthomorphata</taxon>
        <taxon>Carangaria</taxon>
        <taxon>Pleuronectiformes</taxon>
        <taxon>Pleuronectoidei</taxon>
        <taxon>Scophthalmidae</taxon>
        <taxon>Scophthalmus</taxon>
    </lineage>
</organism>